<dbReference type="HOGENOM" id="CLU_1815562_0_0_1"/>
<proteinExistence type="predicted"/>
<feature type="region of interest" description="Disordered" evidence="1">
    <location>
        <begin position="50"/>
        <end position="72"/>
    </location>
</feature>
<name>A0A0D2G283_9EURO</name>
<reference evidence="2 3" key="1">
    <citation type="submission" date="2015-01" db="EMBL/GenBank/DDBJ databases">
        <title>The Genome Sequence of Capronia semiimmersa CBS27337.</title>
        <authorList>
            <consortium name="The Broad Institute Genomics Platform"/>
            <person name="Cuomo C."/>
            <person name="de Hoog S."/>
            <person name="Gorbushina A."/>
            <person name="Stielow B."/>
            <person name="Teixiera M."/>
            <person name="Abouelleil A."/>
            <person name="Chapman S.B."/>
            <person name="Priest M."/>
            <person name="Young S.K."/>
            <person name="Wortman J."/>
            <person name="Nusbaum C."/>
            <person name="Birren B."/>
        </authorList>
    </citation>
    <scope>NUCLEOTIDE SEQUENCE [LARGE SCALE GENOMIC DNA]</scope>
    <source>
        <strain evidence="2 3">CBS 27337</strain>
    </source>
</reference>
<protein>
    <submittedName>
        <fullName evidence="2">Uncharacterized protein</fullName>
    </submittedName>
</protein>
<evidence type="ECO:0000256" key="1">
    <source>
        <dbReference type="SAM" id="MobiDB-lite"/>
    </source>
</evidence>
<keyword evidence="3" id="KW-1185">Reference proteome</keyword>
<organism evidence="2 3">
    <name type="scientific">Phialophora macrospora</name>
    <dbReference type="NCBI Taxonomy" id="1851006"/>
    <lineage>
        <taxon>Eukaryota</taxon>
        <taxon>Fungi</taxon>
        <taxon>Dikarya</taxon>
        <taxon>Ascomycota</taxon>
        <taxon>Pezizomycotina</taxon>
        <taxon>Eurotiomycetes</taxon>
        <taxon>Chaetothyriomycetidae</taxon>
        <taxon>Chaetothyriales</taxon>
        <taxon>Herpotrichiellaceae</taxon>
        <taxon>Phialophora</taxon>
    </lineage>
</organism>
<dbReference type="EMBL" id="KN846960">
    <property type="protein sequence ID" value="KIW66219.1"/>
    <property type="molecule type" value="Genomic_DNA"/>
</dbReference>
<evidence type="ECO:0000313" key="3">
    <source>
        <dbReference type="Proteomes" id="UP000054266"/>
    </source>
</evidence>
<accession>A0A0D2G283</accession>
<evidence type="ECO:0000313" key="2">
    <source>
        <dbReference type="EMBL" id="KIW66219.1"/>
    </source>
</evidence>
<gene>
    <name evidence="2" type="ORF">PV04_08419</name>
</gene>
<feature type="compositionally biased region" description="Polar residues" evidence="1">
    <location>
        <begin position="59"/>
        <end position="72"/>
    </location>
</feature>
<dbReference type="AlphaFoldDB" id="A0A0D2G283"/>
<sequence>MSERTTVMQYPSITAPGSEHPSCMQSCIRKVPACRRLQFEQVCATSHNGQKEKPFLPIETQSNQQDSDQSPTRAILRGEVENLYRRNARSQGNVARSRCRTVKDERKIRLTIEMPHLWTHPFSEFLVVESLVLRAGGWPTFC</sequence>
<dbReference type="Proteomes" id="UP000054266">
    <property type="component" value="Unassembled WGS sequence"/>
</dbReference>